<protein>
    <recommendedName>
        <fullName evidence="16">Probable oxaloacetate decarboxylase gamma chain</fullName>
        <ecNumber evidence="16">7.2.4.2</ecNumber>
    </recommendedName>
</protein>
<comment type="similarity">
    <text evidence="4 16 17">Belongs to the OadG family.</text>
</comment>
<evidence type="ECO:0000256" key="10">
    <source>
        <dbReference type="ARBA" id="ARBA00022989"/>
    </source>
</evidence>
<comment type="catalytic activity">
    <reaction evidence="15 16 17">
        <text>oxaloacetate + 2 Na(+)(in) + H(+) = pyruvate + 2 Na(+)(out) + CO2</text>
        <dbReference type="Rhea" id="RHEA:57724"/>
        <dbReference type="ChEBI" id="CHEBI:15361"/>
        <dbReference type="ChEBI" id="CHEBI:15378"/>
        <dbReference type="ChEBI" id="CHEBI:16452"/>
        <dbReference type="ChEBI" id="CHEBI:16526"/>
        <dbReference type="ChEBI" id="CHEBI:29101"/>
        <dbReference type="EC" id="7.2.4.2"/>
    </reaction>
</comment>
<keyword evidence="9 16" id="KW-1278">Translocase</keyword>
<organism evidence="18 19">
    <name type="scientific">Aquipseudomonas campi</name>
    <dbReference type="NCBI Taxonomy" id="2731681"/>
    <lineage>
        <taxon>Bacteria</taxon>
        <taxon>Pseudomonadati</taxon>
        <taxon>Pseudomonadota</taxon>
        <taxon>Gammaproteobacteria</taxon>
        <taxon>Pseudomonadales</taxon>
        <taxon>Pseudomonadaceae</taxon>
        <taxon>Aquipseudomonas</taxon>
    </lineage>
</organism>
<evidence type="ECO:0000313" key="18">
    <source>
        <dbReference type="EMBL" id="QKE62310.1"/>
    </source>
</evidence>
<keyword evidence="8 16" id="KW-0812">Transmembrane</keyword>
<comment type="function">
    <text evidence="2 16 17">Catalyzes the decarboxylation of oxaloacetate coupled to Na(+) translocation.</text>
</comment>
<evidence type="ECO:0000313" key="19">
    <source>
        <dbReference type="Proteomes" id="UP000501379"/>
    </source>
</evidence>
<comment type="cofactor">
    <cofactor evidence="1 16 17">
        <name>Na(+)</name>
        <dbReference type="ChEBI" id="CHEBI:29101"/>
    </cofactor>
</comment>
<dbReference type="EC" id="7.2.4.2" evidence="16"/>
<dbReference type="GO" id="GO:0005886">
    <property type="term" value="C:plasma membrane"/>
    <property type="evidence" value="ECO:0007669"/>
    <property type="project" value="UniProtKB-SubCell"/>
</dbReference>
<evidence type="ECO:0000256" key="13">
    <source>
        <dbReference type="ARBA" id="ARBA00023136"/>
    </source>
</evidence>
<evidence type="ECO:0000256" key="6">
    <source>
        <dbReference type="ARBA" id="ARBA00022448"/>
    </source>
</evidence>
<evidence type="ECO:0000256" key="12">
    <source>
        <dbReference type="ARBA" id="ARBA00023065"/>
    </source>
</evidence>
<evidence type="ECO:0000256" key="11">
    <source>
        <dbReference type="ARBA" id="ARBA00023053"/>
    </source>
</evidence>
<dbReference type="InterPro" id="IPR005899">
    <property type="entry name" value="Na_pump_deCOase"/>
</dbReference>
<evidence type="ECO:0000256" key="1">
    <source>
        <dbReference type="ARBA" id="ARBA00001959"/>
    </source>
</evidence>
<dbReference type="NCBIfam" id="TIGR01195">
    <property type="entry name" value="oadG_fam"/>
    <property type="match status" value="1"/>
</dbReference>
<evidence type="ECO:0000256" key="5">
    <source>
        <dbReference type="ARBA" id="ARBA00011869"/>
    </source>
</evidence>
<reference evidence="18" key="1">
    <citation type="submission" date="2020-07" db="EMBL/GenBank/DDBJ databases">
        <title>Nitrate ammonifying Pseudomonas campi sp. nov. isolated from German agricultural grassland.</title>
        <authorList>
            <person name="Timsy T."/>
            <person name="Ulrich A."/>
            <person name="Spanner T."/>
            <person name="Foesel B."/>
            <person name="Kolb S."/>
            <person name="Horn M.A."/>
            <person name="Behrendt U."/>
        </authorList>
    </citation>
    <scope>NUCLEOTIDE SEQUENCE</scope>
    <source>
        <strain evidence="18">S1-A32-2</strain>
    </source>
</reference>
<evidence type="ECO:0000256" key="3">
    <source>
        <dbReference type="ARBA" id="ARBA00004162"/>
    </source>
</evidence>
<evidence type="ECO:0000256" key="9">
    <source>
        <dbReference type="ARBA" id="ARBA00022967"/>
    </source>
</evidence>
<evidence type="ECO:0000256" key="4">
    <source>
        <dbReference type="ARBA" id="ARBA00005844"/>
    </source>
</evidence>
<dbReference type="GO" id="GO:0036376">
    <property type="term" value="P:sodium ion export across plasma membrane"/>
    <property type="evidence" value="ECO:0007669"/>
    <property type="project" value="InterPro"/>
</dbReference>
<evidence type="ECO:0000256" key="2">
    <source>
        <dbReference type="ARBA" id="ARBA00003002"/>
    </source>
</evidence>
<dbReference type="GO" id="GO:0015451">
    <property type="term" value="F:decarboxylation-driven active transmembrane transporter activity"/>
    <property type="evidence" value="ECO:0007669"/>
    <property type="project" value="UniProtKB-EC"/>
</dbReference>
<keyword evidence="10 16" id="KW-1133">Transmembrane helix</keyword>
<dbReference type="AlphaFoldDB" id="A0A6M8FDY4"/>
<keyword evidence="6 16" id="KW-0813">Transport</keyword>
<dbReference type="EMBL" id="CP053697">
    <property type="protein sequence ID" value="QKE62310.1"/>
    <property type="molecule type" value="Genomic_DNA"/>
</dbReference>
<evidence type="ECO:0000256" key="7">
    <source>
        <dbReference type="ARBA" id="ARBA00022475"/>
    </source>
</evidence>
<dbReference type="KEGG" id="pcam:HNE05_02700"/>
<comment type="subunit">
    <text evidence="5 16">Heterotrimer of an alpha, a beta and a gamma subunit.</text>
</comment>
<comment type="subcellular location">
    <subcellularLocation>
        <location evidence="3 16 17">Cell membrane</location>
        <topology evidence="3 16 17">Single-pass membrane protein</topology>
    </subcellularLocation>
</comment>
<evidence type="ECO:0000256" key="14">
    <source>
        <dbReference type="ARBA" id="ARBA00023201"/>
    </source>
</evidence>
<evidence type="ECO:0000256" key="17">
    <source>
        <dbReference type="RuleBase" id="RU004278"/>
    </source>
</evidence>
<keyword evidence="13 16" id="KW-0472">Membrane</keyword>
<dbReference type="GO" id="GO:0015081">
    <property type="term" value="F:sodium ion transmembrane transporter activity"/>
    <property type="evidence" value="ECO:0007669"/>
    <property type="project" value="UniProtKB-UniRule"/>
</dbReference>
<keyword evidence="11 16" id="KW-0915">Sodium</keyword>
<dbReference type="GO" id="GO:0008948">
    <property type="term" value="F:oxaloacetate decarboxylase activity"/>
    <property type="evidence" value="ECO:0007669"/>
    <property type="project" value="UniProtKB-UniRule"/>
</dbReference>
<keyword evidence="12 16" id="KW-0406">Ion transport</keyword>
<evidence type="ECO:0000256" key="16">
    <source>
        <dbReference type="HAMAP-Rule" id="MF_00404"/>
    </source>
</evidence>
<dbReference type="Proteomes" id="UP000501379">
    <property type="component" value="Chromosome"/>
</dbReference>
<proteinExistence type="inferred from homology"/>
<evidence type="ECO:0000256" key="8">
    <source>
        <dbReference type="ARBA" id="ARBA00022692"/>
    </source>
</evidence>
<keyword evidence="14 16" id="KW-0739">Sodium transport</keyword>
<dbReference type="InterPro" id="IPR023424">
    <property type="entry name" value="OadG"/>
</dbReference>
<feature type="transmembrane region" description="Helical" evidence="16 17">
    <location>
        <begin position="13"/>
        <end position="32"/>
    </location>
</feature>
<dbReference type="RefSeq" id="WP_173203984.1">
    <property type="nucleotide sequence ID" value="NZ_CP053697.2"/>
</dbReference>
<gene>
    <name evidence="16" type="primary">oadG</name>
    <name evidence="18" type="ORF">HNE05_02700</name>
</gene>
<sequence length="85" mass="9149">MTPNDLLMEGVELMLIGIGCVYLFLTLLVYAIRGMSVLIARFAPEPHPVASAPSPRPQTTATADVSPDLIAAIQAAIHQHRNKRG</sequence>
<accession>A0A6M8FDY4</accession>
<keyword evidence="19" id="KW-1185">Reference proteome</keyword>
<dbReference type="HAMAP" id="MF_00404">
    <property type="entry name" value="OadG"/>
    <property type="match status" value="1"/>
</dbReference>
<name>A0A6M8FDY4_9GAMM</name>
<evidence type="ECO:0000256" key="15">
    <source>
        <dbReference type="ARBA" id="ARBA00048176"/>
    </source>
</evidence>
<keyword evidence="7 16" id="KW-1003">Cell membrane</keyword>
<dbReference type="Pfam" id="PF04277">
    <property type="entry name" value="OAD_gamma"/>
    <property type="match status" value="1"/>
</dbReference>